<evidence type="ECO:0000313" key="3">
    <source>
        <dbReference type="Proteomes" id="UP000677228"/>
    </source>
</evidence>
<evidence type="ECO:0000313" key="2">
    <source>
        <dbReference type="EMBL" id="CAF3785006.1"/>
    </source>
</evidence>
<organism evidence="1 3">
    <name type="scientific">Didymodactylos carnosus</name>
    <dbReference type="NCBI Taxonomy" id="1234261"/>
    <lineage>
        <taxon>Eukaryota</taxon>
        <taxon>Metazoa</taxon>
        <taxon>Spiralia</taxon>
        <taxon>Gnathifera</taxon>
        <taxon>Rotifera</taxon>
        <taxon>Eurotatoria</taxon>
        <taxon>Bdelloidea</taxon>
        <taxon>Philodinida</taxon>
        <taxon>Philodinidae</taxon>
        <taxon>Didymodactylos</taxon>
    </lineage>
</organism>
<comment type="caution">
    <text evidence="1">The sequence shown here is derived from an EMBL/GenBank/DDBJ whole genome shotgun (WGS) entry which is preliminary data.</text>
</comment>
<accession>A0A8S2DYI9</accession>
<sequence length="222" mass="25681">MVENEPLYDPQIHLKFTEPDFVVLLNNNFQQEKYISTDRNDNVKSNKQTRIVNCQGDLRQPNYIQSIGYRSQWIKDFNRRPVVCDYLSKLCGEPLMVTILKSTYSHTNIGLVDPDKDVDQGHTDSVPFVIIILTCKMTNTVGGELQLIEREKQEASKLISQYNRNVPDEYVKNIEFDGPGSVIFMQGCAIQHRVLFEHKKHTKKITTDNNESIAQLQSLYRI</sequence>
<proteinExistence type="predicted"/>
<dbReference type="EMBL" id="CAJNOK010006838">
    <property type="protein sequence ID" value="CAF1015935.1"/>
    <property type="molecule type" value="Genomic_DNA"/>
</dbReference>
<reference evidence="1" key="1">
    <citation type="submission" date="2021-02" db="EMBL/GenBank/DDBJ databases">
        <authorList>
            <person name="Nowell W R."/>
        </authorList>
    </citation>
    <scope>NUCLEOTIDE SEQUENCE</scope>
</reference>
<dbReference type="AlphaFoldDB" id="A0A8S2DYI9"/>
<dbReference type="Proteomes" id="UP000677228">
    <property type="component" value="Unassembled WGS sequence"/>
</dbReference>
<protein>
    <submittedName>
        <fullName evidence="1">Uncharacterized protein</fullName>
    </submittedName>
</protein>
<dbReference type="Proteomes" id="UP000682733">
    <property type="component" value="Unassembled WGS sequence"/>
</dbReference>
<dbReference type="EMBL" id="CAJOBA010006847">
    <property type="protein sequence ID" value="CAF3785006.1"/>
    <property type="molecule type" value="Genomic_DNA"/>
</dbReference>
<evidence type="ECO:0000313" key="1">
    <source>
        <dbReference type="EMBL" id="CAF1015935.1"/>
    </source>
</evidence>
<gene>
    <name evidence="1" type="ORF">OVA965_LOCUS15282</name>
    <name evidence="2" type="ORF">TMI583_LOCUS15288</name>
</gene>
<name>A0A8S2DYI9_9BILA</name>